<dbReference type="InterPro" id="IPR013783">
    <property type="entry name" value="Ig-like_fold"/>
</dbReference>
<dbReference type="EMBL" id="RQPI01000003">
    <property type="protein sequence ID" value="RQW12161.1"/>
    <property type="molecule type" value="Genomic_DNA"/>
</dbReference>
<dbReference type="InterPro" id="IPR029411">
    <property type="entry name" value="RG-lyase_III"/>
</dbReference>
<name>A0A3N9P7F0_9BACL</name>
<protein>
    <recommendedName>
        <fullName evidence="6">Carbohydrate-binding protein</fullName>
    </recommendedName>
</protein>
<dbReference type="OrthoDB" id="52286at2"/>
<feature type="domain" description="Fibronectin type-III" evidence="2">
    <location>
        <begin position="695"/>
        <end position="785"/>
    </location>
</feature>
<dbReference type="Proteomes" id="UP000282529">
    <property type="component" value="Unassembled WGS sequence"/>
</dbReference>
<evidence type="ECO:0000259" key="3">
    <source>
        <dbReference type="PROSITE" id="PS51175"/>
    </source>
</evidence>
<dbReference type="Pfam" id="PF16990">
    <property type="entry name" value="CBM_35"/>
    <property type="match status" value="1"/>
</dbReference>
<dbReference type="InterPro" id="IPR003961">
    <property type="entry name" value="FN3_dom"/>
</dbReference>
<accession>A0A3N9P7F0</accession>
<feature type="region of interest" description="Disordered" evidence="1">
    <location>
        <begin position="1"/>
        <end position="23"/>
    </location>
</feature>
<dbReference type="InterPro" id="IPR017853">
    <property type="entry name" value="GH"/>
</dbReference>
<feature type="domain" description="CBM6" evidence="3">
    <location>
        <begin position="792"/>
        <end position="917"/>
    </location>
</feature>
<comment type="caution">
    <text evidence="4">The sequence shown here is derived from an EMBL/GenBank/DDBJ whole genome shotgun (WGS) entry which is preliminary data.</text>
</comment>
<dbReference type="InterPro" id="IPR036116">
    <property type="entry name" value="FN3_sf"/>
</dbReference>
<dbReference type="InterPro" id="IPR005084">
    <property type="entry name" value="CBM6"/>
</dbReference>
<reference evidence="4 5" key="1">
    <citation type="submission" date="2018-11" db="EMBL/GenBank/DDBJ databases">
        <title>Genome sequence of strain 7197.</title>
        <authorList>
            <person name="Gao J."/>
            <person name="Sun J."/>
        </authorList>
    </citation>
    <scope>NUCLEOTIDE SEQUENCE [LARGE SCALE GENOMIC DNA]</scope>
    <source>
        <strain evidence="4 5">7197</strain>
    </source>
</reference>
<evidence type="ECO:0000313" key="4">
    <source>
        <dbReference type="EMBL" id="RQW12161.1"/>
    </source>
</evidence>
<dbReference type="InterPro" id="IPR008979">
    <property type="entry name" value="Galactose-bd-like_sf"/>
</dbReference>
<dbReference type="PROSITE" id="PS51175">
    <property type="entry name" value="CBM6"/>
    <property type="match status" value="1"/>
</dbReference>
<dbReference type="AlphaFoldDB" id="A0A3N9P7F0"/>
<evidence type="ECO:0008006" key="6">
    <source>
        <dbReference type="Google" id="ProtNLM"/>
    </source>
</evidence>
<sequence length="1050" mass="113508">MMNQSQSKCQPVHDLPRKTARKTSRSRFHFLAKGITALMALGLAIGNPSIPAGTAFAEQQTAVSAPVTVEQDVYGNSAAAMQPESLPAGPVWTIGAHDGSSAEFSDFKAMTASYAVYSPDTEPSTSGWKSFPKGMKASINKTVSLNYSLPSLPAYGLEFDVHILNAYISVPQMAVYSNGRLAGLLQIAGTSGSGGAYAYRDLYRLYIPNELLKTGDNTLNLEVYAGSYSGTSGNAYLWYEWDELSMTALSAPASEPIHGRYVHLGTAITNSFVMNDDVTRLLPDLTEWLGIAYSGNMMRTGLWSDTRKMWENGIVSYLQTMKDLNLQPVVGIFGTDFMNSADMTAGHMPDSMKTYYRQFMADYGSYFSYLEMDNEPGVFNHNQSSLVEMAQFLKSEQANTPWVKMVAPGWAYWPTKGTPYGWERDPAQRRPIEALSDLTNGHSYGLSGLAQGRGGALNENLLTYNGGTDEGLPKEMVMTESGANDLHADQSKFGASAYKFAAVFDREMRGDIGYADHIMQHTAFDSSSPNYALFARPANWSTHRAADTAAWAANSAEGGETRLRTFRRLAAAYATHGAPLPYTFLSGDESAGRKIYVRAVDTRALGASPVGASSDKRIISVVNFEPAGTPARHVSVRVTLPESGTYRVEQYRDGSTLGAAYSVDDRSVSPYLDLDLTVAAGEAVQLYLTPKEDQTPEKPVMAGAAMAAWNSAAIDWNEAADNRGTTGYRLYRDEEEIAELPSSVTQFTDTTIGYDRTYSYTVRAVDDSGNVSAPSDPVQLTVPDMPVTPGGPVYEAEKAQLGGIAKTAVDYAASGGGYVRDMHGNGSSISIINIMPGAGSYTLRIGYATSADATLNLYVNGKMIKKLAFVSTGKNLGSGAYKSITADVTLIDGPNTIMLRHDGSNTGGVNIDYAELTPKQSSTTESGWHDYAFNDTGVYYSPGIQTNDNGSWNETEAPAEVASFGFTGTGIRWLANVQSNLGRADVYIDNVLQGTIDLTAADLEGYNKVVFEKNNLPDGDHTLRIVTSEGKVTFNRYSVNGLQQSLRLAN</sequence>
<evidence type="ECO:0000256" key="1">
    <source>
        <dbReference type="SAM" id="MobiDB-lite"/>
    </source>
</evidence>
<dbReference type="GO" id="GO:0030246">
    <property type="term" value="F:carbohydrate binding"/>
    <property type="evidence" value="ECO:0007669"/>
    <property type="project" value="InterPro"/>
</dbReference>
<gene>
    <name evidence="4" type="ORF">EH198_07320</name>
</gene>
<proteinExistence type="predicted"/>
<evidence type="ECO:0000313" key="5">
    <source>
        <dbReference type="Proteomes" id="UP000282529"/>
    </source>
</evidence>
<dbReference type="Gene3D" id="2.60.40.10">
    <property type="entry name" value="Immunoglobulins"/>
    <property type="match status" value="1"/>
</dbReference>
<organism evidence="4 5">
    <name type="scientific">Paenibacillus rhizophilus</name>
    <dbReference type="NCBI Taxonomy" id="1850366"/>
    <lineage>
        <taxon>Bacteria</taxon>
        <taxon>Bacillati</taxon>
        <taxon>Bacillota</taxon>
        <taxon>Bacilli</taxon>
        <taxon>Bacillales</taxon>
        <taxon>Paenibacillaceae</taxon>
        <taxon>Paenibacillus</taxon>
    </lineage>
</organism>
<evidence type="ECO:0000259" key="2">
    <source>
        <dbReference type="PROSITE" id="PS50853"/>
    </source>
</evidence>
<dbReference type="PROSITE" id="PS50853">
    <property type="entry name" value="FN3"/>
    <property type="match status" value="1"/>
</dbReference>
<keyword evidence="5" id="KW-1185">Reference proteome</keyword>
<dbReference type="Pfam" id="PF14683">
    <property type="entry name" value="CBM-like"/>
    <property type="match status" value="1"/>
</dbReference>
<dbReference type="SUPFAM" id="SSF49785">
    <property type="entry name" value="Galactose-binding domain-like"/>
    <property type="match status" value="2"/>
</dbReference>
<dbReference type="Gene3D" id="2.60.120.260">
    <property type="entry name" value="Galactose-binding domain-like"/>
    <property type="match status" value="3"/>
</dbReference>
<dbReference type="SUPFAM" id="SSF49265">
    <property type="entry name" value="Fibronectin type III"/>
    <property type="match status" value="1"/>
</dbReference>
<dbReference type="RefSeq" id="WP_124694897.1">
    <property type="nucleotide sequence ID" value="NZ_JBHUFE010000030.1"/>
</dbReference>
<dbReference type="SUPFAM" id="SSF51445">
    <property type="entry name" value="(Trans)glycosidases"/>
    <property type="match status" value="1"/>
</dbReference>